<dbReference type="Gene3D" id="3.40.50.1000">
    <property type="entry name" value="HAD superfamily/HAD-like"/>
    <property type="match status" value="1"/>
</dbReference>
<dbReference type="NCBIfam" id="TIGR01509">
    <property type="entry name" value="HAD-SF-IA-v3"/>
    <property type="match status" value="1"/>
</dbReference>
<sequence>MVEVRFYDTVNDELLKFAVIISQSNGKWVFCKHKERDTYEVPGGHREAGENILETAKRELQEETGAIKFEIKPICVYSVTGKTRVNDTGEETFGLLYFAEITEFTKELHSEMEKVVLMDKLPENWTYPEIQPRLLEEARQRGFLPKKDEIKWLFFDVGSTLIDESRVYEDRMKKIAELSGITPQQIYEHAISLYRRNKKGDLEIAKQLGIELPKWESQYEKLYTDSENCLKRLSRNYEIGIIANQPLGTSERLENLGVRKYIDLVIASAEEGVSKPDRRIFEIALERSGCKPEKAVMIGDRIDNDIVPAKQLGMKTIWIKQGFGSLWTVMDESEKADIEVNNLSDILNYL</sequence>
<evidence type="ECO:0000256" key="4">
    <source>
        <dbReference type="ARBA" id="ARBA00022842"/>
    </source>
</evidence>
<dbReference type="InterPro" id="IPR015797">
    <property type="entry name" value="NUDIX_hydrolase-like_dom_sf"/>
</dbReference>
<feature type="domain" description="Nudix hydrolase" evidence="5">
    <location>
        <begin position="11"/>
        <end position="155"/>
    </location>
</feature>
<gene>
    <name evidence="6" type="ORF">DW038_10505</name>
</gene>
<evidence type="ECO:0000313" key="6">
    <source>
        <dbReference type="EMBL" id="RHL03300.1"/>
    </source>
</evidence>
<keyword evidence="2" id="KW-0479">Metal-binding</keyword>
<dbReference type="InterPro" id="IPR023214">
    <property type="entry name" value="HAD_sf"/>
</dbReference>
<dbReference type="GO" id="GO:0044281">
    <property type="term" value="P:small molecule metabolic process"/>
    <property type="evidence" value="ECO:0007669"/>
    <property type="project" value="UniProtKB-ARBA"/>
</dbReference>
<dbReference type="InterPro" id="IPR020084">
    <property type="entry name" value="NUDIX_hydrolase_CS"/>
</dbReference>
<dbReference type="InterPro" id="IPR014078">
    <property type="entry name" value="Nudix_YtkD"/>
</dbReference>
<evidence type="ECO:0000256" key="3">
    <source>
        <dbReference type="ARBA" id="ARBA00022801"/>
    </source>
</evidence>
<protein>
    <submittedName>
        <fullName evidence="6">HAD family hydrolase</fullName>
    </submittedName>
</protein>
<dbReference type="InterPro" id="IPR036412">
    <property type="entry name" value="HAD-like_sf"/>
</dbReference>
<dbReference type="SFLD" id="SFLDG01129">
    <property type="entry name" value="C1.5:_HAD__Beta-PGM__Phosphata"/>
    <property type="match status" value="1"/>
</dbReference>
<dbReference type="Pfam" id="PF00293">
    <property type="entry name" value="NUDIX"/>
    <property type="match status" value="1"/>
</dbReference>
<dbReference type="InterPro" id="IPR000086">
    <property type="entry name" value="NUDIX_hydrolase_dom"/>
</dbReference>
<comment type="cofactor">
    <cofactor evidence="1">
        <name>Mg(2+)</name>
        <dbReference type="ChEBI" id="CHEBI:18420"/>
    </cofactor>
</comment>
<dbReference type="Gene3D" id="1.10.150.520">
    <property type="match status" value="1"/>
</dbReference>
<dbReference type="SUPFAM" id="SSF56784">
    <property type="entry name" value="HAD-like"/>
    <property type="match status" value="1"/>
</dbReference>
<dbReference type="AlphaFoldDB" id="A0A415I6M9"/>
<dbReference type="SUPFAM" id="SSF55811">
    <property type="entry name" value="Nudix"/>
    <property type="match status" value="1"/>
</dbReference>
<organism evidence="6 7">
    <name type="scientific">Agathobacter rectalis</name>
    <dbReference type="NCBI Taxonomy" id="39491"/>
    <lineage>
        <taxon>Bacteria</taxon>
        <taxon>Bacillati</taxon>
        <taxon>Bacillota</taxon>
        <taxon>Clostridia</taxon>
        <taxon>Lachnospirales</taxon>
        <taxon>Lachnospiraceae</taxon>
        <taxon>Agathobacter</taxon>
    </lineage>
</organism>
<dbReference type="GO" id="GO:0016791">
    <property type="term" value="F:phosphatase activity"/>
    <property type="evidence" value="ECO:0007669"/>
    <property type="project" value="TreeGrafter"/>
</dbReference>
<dbReference type="RefSeq" id="WP_118372158.1">
    <property type="nucleotide sequence ID" value="NZ_QROF01000009.1"/>
</dbReference>
<keyword evidence="3 6" id="KW-0378">Hydrolase</keyword>
<dbReference type="InterPro" id="IPR041492">
    <property type="entry name" value="HAD_2"/>
</dbReference>
<proteinExistence type="predicted"/>
<dbReference type="Proteomes" id="UP000286181">
    <property type="component" value="Unassembled WGS sequence"/>
</dbReference>
<evidence type="ECO:0000259" key="5">
    <source>
        <dbReference type="PROSITE" id="PS51462"/>
    </source>
</evidence>
<evidence type="ECO:0000256" key="2">
    <source>
        <dbReference type="ARBA" id="ARBA00022723"/>
    </source>
</evidence>
<dbReference type="CDD" id="cd04665">
    <property type="entry name" value="NUDIX_RppH"/>
    <property type="match status" value="1"/>
</dbReference>
<name>A0A415I6M9_9FIRM</name>
<dbReference type="Pfam" id="PF13419">
    <property type="entry name" value="HAD_2"/>
    <property type="match status" value="1"/>
</dbReference>
<dbReference type="NCBIfam" id="TIGR01549">
    <property type="entry name" value="HAD-SF-IA-v1"/>
    <property type="match status" value="1"/>
</dbReference>
<dbReference type="GO" id="GO:0046872">
    <property type="term" value="F:metal ion binding"/>
    <property type="evidence" value="ECO:0007669"/>
    <property type="project" value="UniProtKB-KW"/>
</dbReference>
<keyword evidence="4" id="KW-0460">Magnesium</keyword>
<evidence type="ECO:0000256" key="1">
    <source>
        <dbReference type="ARBA" id="ARBA00001946"/>
    </source>
</evidence>
<dbReference type="EMBL" id="QROF01000009">
    <property type="protein sequence ID" value="RHL03300.1"/>
    <property type="molecule type" value="Genomic_DNA"/>
</dbReference>
<dbReference type="Gene3D" id="3.90.79.10">
    <property type="entry name" value="Nucleoside Triphosphate Pyrophosphohydrolase"/>
    <property type="match status" value="1"/>
</dbReference>
<dbReference type="PROSITE" id="PS51462">
    <property type="entry name" value="NUDIX"/>
    <property type="match status" value="1"/>
</dbReference>
<dbReference type="PANTHER" id="PTHR46470:SF2">
    <property type="entry name" value="GLYCERALDEHYDE 3-PHOSPHATE PHOSPHATASE"/>
    <property type="match status" value="1"/>
</dbReference>
<accession>A0A415I6M9</accession>
<comment type="caution">
    <text evidence="6">The sequence shown here is derived from an EMBL/GenBank/DDBJ whole genome shotgun (WGS) entry which is preliminary data.</text>
</comment>
<dbReference type="InterPro" id="IPR006439">
    <property type="entry name" value="HAD-SF_hydro_IA"/>
</dbReference>
<dbReference type="InterPro" id="IPR051400">
    <property type="entry name" value="HAD-like_hydrolase"/>
</dbReference>
<evidence type="ECO:0000313" key="7">
    <source>
        <dbReference type="Proteomes" id="UP000286181"/>
    </source>
</evidence>
<dbReference type="SFLD" id="SFLDS00003">
    <property type="entry name" value="Haloacid_Dehalogenase"/>
    <property type="match status" value="1"/>
</dbReference>
<dbReference type="PANTHER" id="PTHR46470">
    <property type="entry name" value="N-ACYLNEURAMINATE-9-PHOSPHATASE"/>
    <property type="match status" value="1"/>
</dbReference>
<dbReference type="PROSITE" id="PS00893">
    <property type="entry name" value="NUDIX_BOX"/>
    <property type="match status" value="1"/>
</dbReference>
<reference evidence="6 7" key="1">
    <citation type="submission" date="2018-08" db="EMBL/GenBank/DDBJ databases">
        <title>A genome reference for cultivated species of the human gut microbiota.</title>
        <authorList>
            <person name="Zou Y."/>
            <person name="Xue W."/>
            <person name="Luo G."/>
        </authorList>
    </citation>
    <scope>NUCLEOTIDE SEQUENCE [LARGE SCALE GENOMIC DNA]</scope>
    <source>
        <strain evidence="6 7">AF39-14AC</strain>
    </source>
</reference>